<dbReference type="Gene3D" id="3.60.21.10">
    <property type="match status" value="1"/>
</dbReference>
<accession>A0A2T1KNQ3</accession>
<dbReference type="InterPro" id="IPR029052">
    <property type="entry name" value="Metallo-depent_PP-like"/>
</dbReference>
<proteinExistence type="predicted"/>
<sequence>MKLVCISDTHSLHRRLPSIPDGDVLIHAGDCLGQGTLENIEDFNDWLGSLPHRHKIVIAGNHDWAFQETPELARQALTSAIYLEDSGVEIEGVRFWGSPWTPVFMNWVFMLDRGEPLYGKWQLIPDDTDVLITHGPPQGIGDEVMFGLQRQNVGCEHLLERLHQLSLKAHVFGHIHEGYGEYRQGQTQLINASTCNELYAPINAPVVLEVFPCKAWGDGE</sequence>
<dbReference type="GO" id="GO:0016787">
    <property type="term" value="F:hydrolase activity"/>
    <property type="evidence" value="ECO:0007669"/>
    <property type="project" value="InterPro"/>
</dbReference>
<feature type="domain" description="Calcineurin-like phosphoesterase" evidence="1">
    <location>
        <begin position="1"/>
        <end position="177"/>
    </location>
</feature>
<reference evidence="2 3" key="1">
    <citation type="submission" date="2018-03" db="EMBL/GenBank/DDBJ databases">
        <title>Marinobacter brunus sp. nov., a marine bacterium of Gamma-proteobacteria isolated from the surface seawater of the South China Sea.</title>
        <authorList>
            <person name="Cheng H."/>
            <person name="Wu Y.-H."/>
            <person name="Xamxidin M."/>
            <person name="Xu X.-W."/>
        </authorList>
    </citation>
    <scope>NUCLEOTIDE SEQUENCE [LARGE SCALE GENOMIC DNA]</scope>
    <source>
        <strain evidence="2 3">JCM 30472</strain>
    </source>
</reference>
<dbReference type="PANTHER" id="PTHR12905:SF0">
    <property type="entry name" value="CALCINEURIN-LIKE PHOSPHOESTERASE DOMAIN-CONTAINING PROTEIN"/>
    <property type="match status" value="1"/>
</dbReference>
<comment type="caution">
    <text evidence="2">The sequence shown here is derived from an EMBL/GenBank/DDBJ whole genome shotgun (WGS) entry which is preliminary data.</text>
</comment>
<dbReference type="AlphaFoldDB" id="A0A2T1KNQ3"/>
<gene>
    <name evidence="2" type="ORF">C7H08_00040</name>
</gene>
<dbReference type="InterPro" id="IPR004843">
    <property type="entry name" value="Calcineurin-like_PHP"/>
</dbReference>
<protein>
    <submittedName>
        <fullName evidence="2">Metallophosphoesterase</fullName>
    </submittedName>
</protein>
<organism evidence="2 3">
    <name type="scientific">Marinobacter halophilus</name>
    <dbReference type="NCBI Taxonomy" id="1323740"/>
    <lineage>
        <taxon>Bacteria</taxon>
        <taxon>Pseudomonadati</taxon>
        <taxon>Pseudomonadota</taxon>
        <taxon>Gammaproteobacteria</taxon>
        <taxon>Pseudomonadales</taxon>
        <taxon>Marinobacteraceae</taxon>
        <taxon>Marinobacter</taxon>
    </lineage>
</organism>
<dbReference type="PANTHER" id="PTHR12905">
    <property type="entry name" value="METALLOPHOSPHOESTERASE"/>
    <property type="match status" value="1"/>
</dbReference>
<evidence type="ECO:0000313" key="3">
    <source>
        <dbReference type="Proteomes" id="UP000238385"/>
    </source>
</evidence>
<dbReference type="RefSeq" id="WP_106669732.1">
    <property type="nucleotide sequence ID" value="NZ_BMFE01000003.1"/>
</dbReference>
<dbReference type="InterPro" id="IPR051693">
    <property type="entry name" value="UPF0046_metallophosphoest"/>
</dbReference>
<dbReference type="EMBL" id="PXNN01000002">
    <property type="protein sequence ID" value="PSF11776.1"/>
    <property type="molecule type" value="Genomic_DNA"/>
</dbReference>
<dbReference type="Pfam" id="PF00149">
    <property type="entry name" value="Metallophos"/>
    <property type="match status" value="1"/>
</dbReference>
<evidence type="ECO:0000313" key="2">
    <source>
        <dbReference type="EMBL" id="PSF11776.1"/>
    </source>
</evidence>
<dbReference type="Proteomes" id="UP000238385">
    <property type="component" value="Unassembled WGS sequence"/>
</dbReference>
<evidence type="ECO:0000259" key="1">
    <source>
        <dbReference type="Pfam" id="PF00149"/>
    </source>
</evidence>
<dbReference type="SUPFAM" id="SSF56300">
    <property type="entry name" value="Metallo-dependent phosphatases"/>
    <property type="match status" value="1"/>
</dbReference>
<name>A0A2T1KNQ3_9GAMM</name>
<dbReference type="CDD" id="cd07379">
    <property type="entry name" value="MPP_239FB"/>
    <property type="match status" value="1"/>
</dbReference>
<keyword evidence="3" id="KW-1185">Reference proteome</keyword>
<dbReference type="OrthoDB" id="332939at2"/>